<feature type="domain" description="DUF4817" evidence="1">
    <location>
        <begin position="6"/>
        <end position="49"/>
    </location>
</feature>
<dbReference type="PANTHER" id="PTHR47326:SF1">
    <property type="entry name" value="HTH PSQ-TYPE DOMAIN-CONTAINING PROTEIN"/>
    <property type="match status" value="1"/>
</dbReference>
<sequence>MAYQNKMDLMEAYFMNHKDISLALRWYRERYPDRDIPSRYVFKRMVDTLSNLVRFDMRLQNPEQRVINVNDDELNILTYFEAYPKSSVREGEEEIGISKSRIHRALKKYKFKSYVEGRLVQKLRPGDAERRLNFCHHIERLILEDQNVVETIIWSDVSNFSNNGMYNRRNNRI</sequence>
<accession>A0ABN8B2K6</accession>
<proteinExistence type="predicted"/>
<protein>
    <recommendedName>
        <fullName evidence="1">DUF4817 domain-containing protein</fullName>
    </recommendedName>
</protein>
<name>A0ABN8B2K6_CHISP</name>
<evidence type="ECO:0000259" key="1">
    <source>
        <dbReference type="Pfam" id="PF16087"/>
    </source>
</evidence>
<dbReference type="InterPro" id="IPR032135">
    <property type="entry name" value="DUF4817"/>
</dbReference>
<dbReference type="Pfam" id="PF16087">
    <property type="entry name" value="DUF4817"/>
    <property type="match status" value="1"/>
</dbReference>
<reference evidence="2" key="1">
    <citation type="submission" date="2021-12" db="EMBL/GenBank/DDBJ databases">
        <authorList>
            <person name="King R."/>
        </authorList>
    </citation>
    <scope>NUCLEOTIDE SEQUENCE</scope>
</reference>
<dbReference type="Proteomes" id="UP001153292">
    <property type="component" value="Chromosome 18"/>
</dbReference>
<keyword evidence="3" id="KW-1185">Reference proteome</keyword>
<evidence type="ECO:0000313" key="2">
    <source>
        <dbReference type="EMBL" id="CAH0400834.1"/>
    </source>
</evidence>
<dbReference type="PANTHER" id="PTHR47326">
    <property type="entry name" value="TRANSPOSABLE ELEMENT TC3 TRANSPOSASE-LIKE PROTEIN"/>
    <property type="match status" value="1"/>
</dbReference>
<gene>
    <name evidence="2" type="ORF">CHILSU_LOCUS4037</name>
</gene>
<dbReference type="EMBL" id="OU963911">
    <property type="protein sequence ID" value="CAH0400834.1"/>
    <property type="molecule type" value="Genomic_DNA"/>
</dbReference>
<evidence type="ECO:0000313" key="3">
    <source>
        <dbReference type="Proteomes" id="UP001153292"/>
    </source>
</evidence>
<organism evidence="2 3">
    <name type="scientific">Chilo suppressalis</name>
    <name type="common">Asiatic rice borer moth</name>
    <dbReference type="NCBI Taxonomy" id="168631"/>
    <lineage>
        <taxon>Eukaryota</taxon>
        <taxon>Metazoa</taxon>
        <taxon>Ecdysozoa</taxon>
        <taxon>Arthropoda</taxon>
        <taxon>Hexapoda</taxon>
        <taxon>Insecta</taxon>
        <taxon>Pterygota</taxon>
        <taxon>Neoptera</taxon>
        <taxon>Endopterygota</taxon>
        <taxon>Lepidoptera</taxon>
        <taxon>Glossata</taxon>
        <taxon>Ditrysia</taxon>
        <taxon>Pyraloidea</taxon>
        <taxon>Crambidae</taxon>
        <taxon>Crambinae</taxon>
        <taxon>Chilo</taxon>
    </lineage>
</organism>